<dbReference type="Gene3D" id="2.170.270.10">
    <property type="entry name" value="SET domain"/>
    <property type="match status" value="1"/>
</dbReference>
<reference evidence="3 4" key="1">
    <citation type="submission" date="2020-08" db="EMBL/GenBank/DDBJ databases">
        <title>Fungal Genomes of the International Space Station.</title>
        <authorList>
            <person name="Seuylemezian A."/>
            <person name="Singh N.K."/>
            <person name="Wood J."/>
            <person name="Venkateswaran K."/>
        </authorList>
    </citation>
    <scope>NUCLEOTIDE SEQUENCE [LARGE SCALE GENOMIC DNA]</scope>
    <source>
        <strain evidence="3 4">S/N-304-OC-R4</strain>
    </source>
</reference>
<organism evidence="3 4">
    <name type="scientific">Paenibacillus cucumis</name>
    <name type="common">ex Kampfer et al. 2016</name>
    <dbReference type="NCBI Taxonomy" id="1776858"/>
    <lineage>
        <taxon>Bacteria</taxon>
        <taxon>Bacillati</taxon>
        <taxon>Bacillota</taxon>
        <taxon>Bacilli</taxon>
        <taxon>Bacillales</taxon>
        <taxon>Paenibacillaceae</taxon>
        <taxon>Paenibacillus</taxon>
    </lineage>
</organism>
<evidence type="ECO:0000313" key="4">
    <source>
        <dbReference type="Proteomes" id="UP000706031"/>
    </source>
</evidence>
<feature type="compositionally biased region" description="Acidic residues" evidence="1">
    <location>
        <begin position="138"/>
        <end position="151"/>
    </location>
</feature>
<gene>
    <name evidence="3" type="ORF">H7T88_11675</name>
</gene>
<feature type="domain" description="SET" evidence="2">
    <location>
        <begin position="1"/>
        <end position="112"/>
    </location>
</feature>
<comment type="caution">
    <text evidence="3">The sequence shown here is derived from an EMBL/GenBank/DDBJ whole genome shotgun (WGS) entry which is preliminary data.</text>
</comment>
<dbReference type="Proteomes" id="UP000706031">
    <property type="component" value="Unassembled WGS sequence"/>
</dbReference>
<evidence type="ECO:0000313" key="3">
    <source>
        <dbReference type="EMBL" id="MBY0203873.1"/>
    </source>
</evidence>
<keyword evidence="4" id="KW-1185">Reference proteome</keyword>
<proteinExistence type="predicted"/>
<dbReference type="PROSITE" id="PS50280">
    <property type="entry name" value="SET"/>
    <property type="match status" value="1"/>
</dbReference>
<dbReference type="RefSeq" id="WP_221788565.1">
    <property type="nucleotide sequence ID" value="NZ_JACLIC010000020.1"/>
</dbReference>
<sequence length="151" mass="17659">MIEVKQSRLGDGGEFNRGVFATVDIAKGQLIHQAPVVPYPNEDHEHIEKTILEDYVFEYGVNHTAILLGYGSLINHSYEPNATYDINFENHTFDFYAYKDIKAGEEILINYNGEEDNMDPLWFLDDYEERMREMQDKEEQDDEPTQESEKK</sequence>
<protein>
    <submittedName>
        <fullName evidence="3">SET domain-containing protein-lysine N-methyltransferase</fullName>
    </submittedName>
</protein>
<dbReference type="SMART" id="SM00317">
    <property type="entry name" value="SET"/>
    <property type="match status" value="1"/>
</dbReference>
<accession>A0ABS7KI89</accession>
<dbReference type="InterPro" id="IPR001214">
    <property type="entry name" value="SET_dom"/>
</dbReference>
<dbReference type="EMBL" id="JACLIC010000020">
    <property type="protein sequence ID" value="MBY0203873.1"/>
    <property type="molecule type" value="Genomic_DNA"/>
</dbReference>
<dbReference type="InterPro" id="IPR046341">
    <property type="entry name" value="SET_dom_sf"/>
</dbReference>
<evidence type="ECO:0000256" key="1">
    <source>
        <dbReference type="SAM" id="MobiDB-lite"/>
    </source>
</evidence>
<dbReference type="SUPFAM" id="SSF82199">
    <property type="entry name" value="SET domain"/>
    <property type="match status" value="1"/>
</dbReference>
<name>A0ABS7KI89_9BACL</name>
<evidence type="ECO:0000259" key="2">
    <source>
        <dbReference type="PROSITE" id="PS50280"/>
    </source>
</evidence>
<feature type="region of interest" description="Disordered" evidence="1">
    <location>
        <begin position="132"/>
        <end position="151"/>
    </location>
</feature>
<dbReference type="Pfam" id="PF00856">
    <property type="entry name" value="SET"/>
    <property type="match status" value="1"/>
</dbReference>
<dbReference type="CDD" id="cd10540">
    <property type="entry name" value="SET_SpSet7-like"/>
    <property type="match status" value="1"/>
</dbReference>